<organism evidence="13 14">
    <name type="scientific">Desulfolutivibrio sulfodismutans</name>
    <dbReference type="NCBI Taxonomy" id="63561"/>
    <lineage>
        <taxon>Bacteria</taxon>
        <taxon>Pseudomonadati</taxon>
        <taxon>Thermodesulfobacteriota</taxon>
        <taxon>Desulfovibrionia</taxon>
        <taxon>Desulfovibrionales</taxon>
        <taxon>Desulfovibrionaceae</taxon>
        <taxon>Desulfolutivibrio</taxon>
    </lineage>
</organism>
<dbReference type="EC" id="5.6.2.4" evidence="7"/>
<keyword evidence="1 9" id="KW-0547">Nucleotide-binding</keyword>
<evidence type="ECO:0000256" key="1">
    <source>
        <dbReference type="ARBA" id="ARBA00022741"/>
    </source>
</evidence>
<evidence type="ECO:0000256" key="5">
    <source>
        <dbReference type="ARBA" id="ARBA00023235"/>
    </source>
</evidence>
<feature type="binding site" evidence="9">
    <location>
        <begin position="7"/>
        <end position="14"/>
    </location>
    <ligand>
        <name>ATP</name>
        <dbReference type="ChEBI" id="CHEBI:30616"/>
    </ligand>
</feature>
<proteinExistence type="predicted"/>
<feature type="domain" description="UvrD-like helicase C-terminal" evidence="12">
    <location>
        <begin position="487"/>
        <end position="755"/>
    </location>
</feature>
<keyword evidence="3 9" id="KW-0347">Helicase</keyword>
<keyword evidence="5" id="KW-0413">Isomerase</keyword>
<dbReference type="GO" id="GO:0005524">
    <property type="term" value="F:ATP binding"/>
    <property type="evidence" value="ECO:0007669"/>
    <property type="project" value="UniProtKB-UniRule"/>
</dbReference>
<dbReference type="Gene3D" id="3.40.50.300">
    <property type="entry name" value="P-loop containing nucleotide triphosphate hydrolases"/>
    <property type="match status" value="3"/>
</dbReference>
<evidence type="ECO:0000256" key="2">
    <source>
        <dbReference type="ARBA" id="ARBA00022801"/>
    </source>
</evidence>
<dbReference type="InterPro" id="IPR014017">
    <property type="entry name" value="DNA_helicase_UvrD-like_C"/>
</dbReference>
<comment type="catalytic activity">
    <reaction evidence="8">
        <text>ATP + H2O = ADP + phosphate + H(+)</text>
        <dbReference type="Rhea" id="RHEA:13065"/>
        <dbReference type="ChEBI" id="CHEBI:15377"/>
        <dbReference type="ChEBI" id="CHEBI:15378"/>
        <dbReference type="ChEBI" id="CHEBI:30616"/>
        <dbReference type="ChEBI" id="CHEBI:43474"/>
        <dbReference type="ChEBI" id="CHEBI:456216"/>
        <dbReference type="EC" id="5.6.2.4"/>
    </reaction>
</comment>
<sequence length="1086" mass="117524">MIERVKASAGSGKTHRLTGRFVDLLLAASEAAPPPSCGRAAASPDAPELYGAGDIMAITFTNKAATEMKARVVTLLKTLAMRRDPDTEGRRRSRKAARELDLLLRHAGRLNVRTIDSLLSLLLRLFSLDMGLAPDFETVFDNARLFDPLFDRLAARLDAGDAALAGLFAQAADSVARQGQTGFLTRQAVLERLRRVFDHLAASPGPLPEAGAAGIHQSSARLSAALRTTARTLLEQMDAAGLEPVNHYARLLERVADLPELTAPPDSAYAGKADVADCLKKASRDRAGEALNALHRTFLALHARAGQDIPLYAAALDWLPFVSLAGRLLEGLPEMIREESLLPASLWPSRVGQALGGGGGVPDAWCRMGTRLTHLLIDEFQDTSRSQWGVLDLLSAECLSRGGGLFYVGDVKQAIYGWRGGAARLFDTAVTDSGLDRLAAVADETLPCNWRSSRAVVDFNNRFFGLLAAPGPALSAAGELLGKAPEEDRRELARRLAAAYADCAQALPPDRDVPLGRVSLRRLPGDLAPDYAASAREACLELLTADLLPRLGPSGVAILARTNPQAERISRWLVEAGIPVVTENSLRLADHPLIRALAAFLAFVDYPGDNLAFFTFISSPELFAPVSGLSAAAIHDWAADVGQGGRPGGLAAAFSRDFPDVWRRLVRPYARQAGLTGAYDLVRELVAAYGVLSRRPDDEAFVRRFLEVLYLAEERGAGSISSFLSWWTQSGFEEKAPQPEHVEAVRVLTMHKAKGLEYPAVIVPFHHFRADPPADFGRIAMEDGEALVPMCEAMGEPQRLRRVEACLEQMHLLYVAWTRAARELHLFFPTFPLAGKNPVTRAADALLRQMGISDDAAFFGEEPTVAAAMPAEAPPPEAVPPKATPPETAGPDAAGAVEPPLAWIMRLKVYRNSVRDVRDSLGFTEKKRGLTAHAAVEALRRQDLADPGAPLAAAREALAGRDCAPPDPRQTDDVAKDIADGLSWLLSLPDMADHLARGLSERDILDEGGHKHRPDLLVFAKDHTLVADFKTGAPSPDHAAQVRRYLRLAGRLPEHTARFGADSGKTRLRGLLLYLDRRDAVRVDPE</sequence>
<dbReference type="EMBL" id="JAAGRQ010000008">
    <property type="protein sequence ID" value="NDY55670.1"/>
    <property type="molecule type" value="Genomic_DNA"/>
</dbReference>
<accession>A0A7K3NHK0</accession>
<evidence type="ECO:0000259" key="12">
    <source>
        <dbReference type="PROSITE" id="PS51217"/>
    </source>
</evidence>
<feature type="domain" description="UvrD-like helicase ATP-binding" evidence="11">
    <location>
        <begin position="1"/>
        <end position="453"/>
    </location>
</feature>
<keyword evidence="2 9" id="KW-0378">Hydrolase</keyword>
<dbReference type="Pfam" id="PF00580">
    <property type="entry name" value="UvrD-helicase"/>
    <property type="match status" value="2"/>
</dbReference>
<reference evidence="13 14" key="1">
    <citation type="submission" date="2020-02" db="EMBL/GenBank/DDBJ databases">
        <title>Comparative genomics of sulfur disproportionating microorganisms.</title>
        <authorList>
            <person name="Ward L.M."/>
            <person name="Bertran E."/>
            <person name="Johnston D.T."/>
        </authorList>
    </citation>
    <scope>NUCLEOTIDE SEQUENCE [LARGE SCALE GENOMIC DNA]</scope>
    <source>
        <strain evidence="13 14">DSM 3696</strain>
    </source>
</reference>
<evidence type="ECO:0000256" key="10">
    <source>
        <dbReference type="SAM" id="MobiDB-lite"/>
    </source>
</evidence>
<dbReference type="PANTHER" id="PTHR11070">
    <property type="entry name" value="UVRD / RECB / PCRA DNA HELICASE FAMILY MEMBER"/>
    <property type="match status" value="1"/>
</dbReference>
<evidence type="ECO:0000256" key="3">
    <source>
        <dbReference type="ARBA" id="ARBA00022806"/>
    </source>
</evidence>
<dbReference type="PANTHER" id="PTHR11070:SF67">
    <property type="entry name" value="DNA 3'-5' HELICASE"/>
    <property type="match status" value="1"/>
</dbReference>
<dbReference type="GO" id="GO:0000725">
    <property type="term" value="P:recombinational repair"/>
    <property type="evidence" value="ECO:0007669"/>
    <property type="project" value="TreeGrafter"/>
</dbReference>
<dbReference type="InterPro" id="IPR014016">
    <property type="entry name" value="UvrD-like_ATP-bd"/>
</dbReference>
<evidence type="ECO:0000256" key="7">
    <source>
        <dbReference type="ARBA" id="ARBA00034808"/>
    </source>
</evidence>
<dbReference type="GO" id="GO:0016787">
    <property type="term" value="F:hydrolase activity"/>
    <property type="evidence" value="ECO:0007669"/>
    <property type="project" value="UniProtKB-UniRule"/>
</dbReference>
<dbReference type="GO" id="GO:0005829">
    <property type="term" value="C:cytosol"/>
    <property type="evidence" value="ECO:0007669"/>
    <property type="project" value="TreeGrafter"/>
</dbReference>
<dbReference type="Proteomes" id="UP000469724">
    <property type="component" value="Unassembled WGS sequence"/>
</dbReference>
<feature type="region of interest" description="Disordered" evidence="10">
    <location>
        <begin position="870"/>
        <end position="895"/>
    </location>
</feature>
<keyword evidence="14" id="KW-1185">Reference proteome</keyword>
<comment type="catalytic activity">
    <reaction evidence="6">
        <text>Couples ATP hydrolysis with the unwinding of duplex DNA by translocating in the 3'-5' direction.</text>
        <dbReference type="EC" id="5.6.2.4"/>
    </reaction>
</comment>
<feature type="compositionally biased region" description="Pro residues" evidence="10">
    <location>
        <begin position="872"/>
        <end position="884"/>
    </location>
</feature>
<comment type="caution">
    <text evidence="13">The sequence shown here is derived from an EMBL/GenBank/DDBJ whole genome shotgun (WGS) entry which is preliminary data.</text>
</comment>
<dbReference type="RefSeq" id="WP_163300727.1">
    <property type="nucleotide sequence ID" value="NZ_JAAGRQ010000008.1"/>
</dbReference>
<dbReference type="InterPro" id="IPR000212">
    <property type="entry name" value="DNA_helicase_UvrD/REP"/>
</dbReference>
<dbReference type="AlphaFoldDB" id="A0A7K3NHK0"/>
<dbReference type="GO" id="GO:0043138">
    <property type="term" value="F:3'-5' DNA helicase activity"/>
    <property type="evidence" value="ECO:0007669"/>
    <property type="project" value="UniProtKB-EC"/>
</dbReference>
<evidence type="ECO:0000256" key="4">
    <source>
        <dbReference type="ARBA" id="ARBA00022840"/>
    </source>
</evidence>
<name>A0A7K3NHK0_9BACT</name>
<dbReference type="Gene3D" id="1.10.486.10">
    <property type="entry name" value="PCRA, domain 4"/>
    <property type="match status" value="1"/>
</dbReference>
<dbReference type="SUPFAM" id="SSF52540">
    <property type="entry name" value="P-loop containing nucleoside triphosphate hydrolases"/>
    <property type="match status" value="1"/>
</dbReference>
<evidence type="ECO:0000313" key="13">
    <source>
        <dbReference type="EMBL" id="NDY55670.1"/>
    </source>
</evidence>
<dbReference type="Pfam" id="PF13361">
    <property type="entry name" value="UvrD_C"/>
    <property type="match status" value="1"/>
</dbReference>
<evidence type="ECO:0000256" key="9">
    <source>
        <dbReference type="PROSITE-ProRule" id="PRU00560"/>
    </source>
</evidence>
<dbReference type="InterPro" id="IPR027417">
    <property type="entry name" value="P-loop_NTPase"/>
</dbReference>
<gene>
    <name evidence="13" type="ORF">G3N56_02800</name>
</gene>
<dbReference type="PROSITE" id="PS51198">
    <property type="entry name" value="UVRD_HELICASE_ATP_BIND"/>
    <property type="match status" value="1"/>
</dbReference>
<keyword evidence="4 9" id="KW-0067">ATP-binding</keyword>
<evidence type="ECO:0000256" key="8">
    <source>
        <dbReference type="ARBA" id="ARBA00048988"/>
    </source>
</evidence>
<evidence type="ECO:0000313" key="14">
    <source>
        <dbReference type="Proteomes" id="UP000469724"/>
    </source>
</evidence>
<dbReference type="PROSITE" id="PS51217">
    <property type="entry name" value="UVRD_HELICASE_CTER"/>
    <property type="match status" value="1"/>
</dbReference>
<dbReference type="GO" id="GO:0003677">
    <property type="term" value="F:DNA binding"/>
    <property type="evidence" value="ECO:0007669"/>
    <property type="project" value="InterPro"/>
</dbReference>
<evidence type="ECO:0000259" key="11">
    <source>
        <dbReference type="PROSITE" id="PS51198"/>
    </source>
</evidence>
<evidence type="ECO:0000256" key="6">
    <source>
        <dbReference type="ARBA" id="ARBA00034617"/>
    </source>
</evidence>
<protein>
    <recommendedName>
        <fullName evidence="7">DNA 3'-5' helicase</fullName>
        <ecNumber evidence="7">5.6.2.4</ecNumber>
    </recommendedName>
</protein>